<dbReference type="GO" id="GO:0005789">
    <property type="term" value="C:endoplasmic reticulum membrane"/>
    <property type="evidence" value="ECO:0007669"/>
    <property type="project" value="UniProtKB-SubCell"/>
</dbReference>
<evidence type="ECO:0000256" key="11">
    <source>
        <dbReference type="ARBA" id="ARBA00032711"/>
    </source>
</evidence>
<dbReference type="GO" id="GO:0031201">
    <property type="term" value="C:SNARE complex"/>
    <property type="evidence" value="ECO:0007669"/>
    <property type="project" value="TreeGrafter"/>
</dbReference>
<evidence type="ECO:0000256" key="7">
    <source>
        <dbReference type="ARBA" id="ARBA00022892"/>
    </source>
</evidence>
<dbReference type="GO" id="GO:0015031">
    <property type="term" value="P:protein transport"/>
    <property type="evidence" value="ECO:0007669"/>
    <property type="project" value="UniProtKB-KW"/>
</dbReference>
<sequence length="208" mass="24404">MGLSRQEVNLRRLLAKCELMCKSRKEDDRIEKYVETLEDMLQEVKKLTESSESINNYYKRIKDIKIVLGISTDKYKDEQNLESLRNDLLGLRHRNVDKPSLTGSGDFDKVIEYHESMQSKITEDMLSLTRTLKEQSETANKIIKQDTEVVSKSTELTEKNFGKLTTESAKLAEHSKRAWKCWMWILLAIVVVIFINMVLFMKLMKKRY</sequence>
<evidence type="ECO:0000256" key="2">
    <source>
        <dbReference type="ARBA" id="ARBA00007891"/>
    </source>
</evidence>
<dbReference type="OrthoDB" id="4506189at2759"/>
<evidence type="ECO:0000313" key="13">
    <source>
        <dbReference type="EMBL" id="CAH1098559.1"/>
    </source>
</evidence>
<dbReference type="CDD" id="cd15860">
    <property type="entry name" value="SNARE_USE1"/>
    <property type="match status" value="1"/>
</dbReference>
<organism evidence="13 14">
    <name type="scientific">Psylliodes chrysocephalus</name>
    <dbReference type="NCBI Taxonomy" id="3402493"/>
    <lineage>
        <taxon>Eukaryota</taxon>
        <taxon>Metazoa</taxon>
        <taxon>Ecdysozoa</taxon>
        <taxon>Arthropoda</taxon>
        <taxon>Hexapoda</taxon>
        <taxon>Insecta</taxon>
        <taxon>Pterygota</taxon>
        <taxon>Neoptera</taxon>
        <taxon>Endopterygota</taxon>
        <taxon>Coleoptera</taxon>
        <taxon>Polyphaga</taxon>
        <taxon>Cucujiformia</taxon>
        <taxon>Chrysomeloidea</taxon>
        <taxon>Chrysomelidae</taxon>
        <taxon>Galerucinae</taxon>
        <taxon>Alticini</taxon>
        <taxon>Psylliodes</taxon>
    </lineage>
</organism>
<keyword evidence="6" id="KW-0256">Endoplasmic reticulum</keyword>
<gene>
    <name evidence="13" type="ORF">PSYICH_LOCUS1169</name>
</gene>
<evidence type="ECO:0000256" key="12">
    <source>
        <dbReference type="SAM" id="Phobius"/>
    </source>
</evidence>
<evidence type="ECO:0000256" key="9">
    <source>
        <dbReference type="ARBA" id="ARBA00022989"/>
    </source>
</evidence>
<dbReference type="AlphaFoldDB" id="A0A9P0CG31"/>
<keyword evidence="7" id="KW-0931">ER-Golgi transport</keyword>
<evidence type="ECO:0000256" key="10">
    <source>
        <dbReference type="ARBA" id="ARBA00023136"/>
    </source>
</evidence>
<keyword evidence="14" id="KW-1185">Reference proteome</keyword>
<evidence type="ECO:0000256" key="3">
    <source>
        <dbReference type="ARBA" id="ARBA00015843"/>
    </source>
</evidence>
<evidence type="ECO:0000256" key="4">
    <source>
        <dbReference type="ARBA" id="ARBA00022448"/>
    </source>
</evidence>
<dbReference type="InterPro" id="IPR019150">
    <property type="entry name" value="Vesicle_transport_protein_Use1"/>
</dbReference>
<keyword evidence="5 12" id="KW-0812">Transmembrane</keyword>
<keyword evidence="8" id="KW-0653">Protein transport</keyword>
<evidence type="ECO:0000256" key="8">
    <source>
        <dbReference type="ARBA" id="ARBA00022927"/>
    </source>
</evidence>
<evidence type="ECO:0000256" key="6">
    <source>
        <dbReference type="ARBA" id="ARBA00022824"/>
    </source>
</evidence>
<dbReference type="PANTHER" id="PTHR13050">
    <property type="entry name" value="USE1-LIKE PROTEIN"/>
    <property type="match status" value="1"/>
</dbReference>
<name>A0A9P0CG31_9CUCU</name>
<dbReference type="Proteomes" id="UP001153636">
    <property type="component" value="Chromosome 1"/>
</dbReference>
<evidence type="ECO:0000256" key="1">
    <source>
        <dbReference type="ARBA" id="ARBA00004163"/>
    </source>
</evidence>
<evidence type="ECO:0000256" key="5">
    <source>
        <dbReference type="ARBA" id="ARBA00022692"/>
    </source>
</evidence>
<dbReference type="GO" id="GO:0005484">
    <property type="term" value="F:SNAP receptor activity"/>
    <property type="evidence" value="ECO:0007669"/>
    <property type="project" value="TreeGrafter"/>
</dbReference>
<dbReference type="PANTHER" id="PTHR13050:SF7">
    <property type="entry name" value="VESICLE TRANSPORT PROTEIN USE1"/>
    <property type="match status" value="1"/>
</dbReference>
<keyword evidence="9 12" id="KW-1133">Transmembrane helix</keyword>
<protein>
    <recommendedName>
        <fullName evidence="3">Vesicle transport protein USE1</fullName>
    </recommendedName>
    <alternativeName>
        <fullName evidence="11">USE1-like protein</fullName>
    </alternativeName>
</protein>
<dbReference type="EMBL" id="OV651813">
    <property type="protein sequence ID" value="CAH1098559.1"/>
    <property type="molecule type" value="Genomic_DNA"/>
</dbReference>
<reference evidence="13" key="1">
    <citation type="submission" date="2022-01" db="EMBL/GenBank/DDBJ databases">
        <authorList>
            <person name="King R."/>
        </authorList>
    </citation>
    <scope>NUCLEOTIDE SEQUENCE</scope>
</reference>
<dbReference type="Pfam" id="PF09753">
    <property type="entry name" value="Use1"/>
    <property type="match status" value="2"/>
</dbReference>
<evidence type="ECO:0000313" key="14">
    <source>
        <dbReference type="Proteomes" id="UP001153636"/>
    </source>
</evidence>
<feature type="transmembrane region" description="Helical" evidence="12">
    <location>
        <begin position="182"/>
        <end position="201"/>
    </location>
</feature>
<dbReference type="GO" id="GO:0006890">
    <property type="term" value="P:retrograde vesicle-mediated transport, Golgi to endoplasmic reticulum"/>
    <property type="evidence" value="ECO:0007669"/>
    <property type="project" value="TreeGrafter"/>
</dbReference>
<keyword evidence="4" id="KW-0813">Transport</keyword>
<accession>A0A9P0CG31</accession>
<keyword evidence="10 12" id="KW-0472">Membrane</keyword>
<proteinExistence type="inferred from homology"/>
<comment type="similarity">
    <text evidence="2">Belongs to the USE1 family.</text>
</comment>
<comment type="subcellular location">
    <subcellularLocation>
        <location evidence="1">Endoplasmic reticulum membrane</location>
        <topology evidence="1">Single-pass type IV membrane protein</topology>
    </subcellularLocation>
</comment>